<name>A0A5D0MYQ9_FLESI</name>
<evidence type="ECO:0000256" key="11">
    <source>
        <dbReference type="SAM" id="Phobius"/>
    </source>
</evidence>
<proteinExistence type="predicted"/>
<dbReference type="SMART" id="SM00304">
    <property type="entry name" value="HAMP"/>
    <property type="match status" value="1"/>
</dbReference>
<evidence type="ECO:0000256" key="6">
    <source>
        <dbReference type="ARBA" id="ARBA00022679"/>
    </source>
</evidence>
<keyword evidence="9 11" id="KW-1133">Transmembrane helix</keyword>
<dbReference type="GO" id="GO:0000155">
    <property type="term" value="F:phosphorelay sensor kinase activity"/>
    <property type="evidence" value="ECO:0007669"/>
    <property type="project" value="TreeGrafter"/>
</dbReference>
<evidence type="ECO:0000313" key="14">
    <source>
        <dbReference type="Proteomes" id="UP000323337"/>
    </source>
</evidence>
<keyword evidence="6" id="KW-0808">Transferase</keyword>
<keyword evidence="5" id="KW-0597">Phosphoprotein</keyword>
<comment type="catalytic activity">
    <reaction evidence="1">
        <text>ATP + protein L-histidine = ADP + protein N-phospho-L-histidine.</text>
        <dbReference type="EC" id="2.7.13.3"/>
    </reaction>
</comment>
<dbReference type="AlphaFoldDB" id="A0A5D0MYQ9"/>
<dbReference type="PANTHER" id="PTHR45528">
    <property type="entry name" value="SENSOR HISTIDINE KINASE CPXA"/>
    <property type="match status" value="1"/>
</dbReference>
<keyword evidence="7 11" id="KW-0812">Transmembrane</keyword>
<dbReference type="Gene3D" id="3.30.450.20">
    <property type="entry name" value="PAS domain"/>
    <property type="match status" value="1"/>
</dbReference>
<dbReference type="InterPro" id="IPR033479">
    <property type="entry name" value="dCache_1"/>
</dbReference>
<evidence type="ECO:0000256" key="5">
    <source>
        <dbReference type="ARBA" id="ARBA00022553"/>
    </source>
</evidence>
<gene>
    <name evidence="13" type="ORF">FXF49_00180</name>
</gene>
<dbReference type="EC" id="2.7.13.3" evidence="3"/>
<protein>
    <recommendedName>
        <fullName evidence="3">histidine kinase</fullName>
        <ecNumber evidence="3">2.7.13.3</ecNumber>
    </recommendedName>
</protein>
<evidence type="ECO:0000256" key="10">
    <source>
        <dbReference type="ARBA" id="ARBA00023136"/>
    </source>
</evidence>
<organism evidence="13 14">
    <name type="scientific">Flexistipes sinusarabici</name>
    <dbReference type="NCBI Taxonomy" id="2352"/>
    <lineage>
        <taxon>Bacteria</taxon>
        <taxon>Pseudomonadati</taxon>
        <taxon>Deferribacterota</taxon>
        <taxon>Deferribacteres</taxon>
        <taxon>Deferribacterales</taxon>
        <taxon>Flexistipitaceae</taxon>
        <taxon>Flexistipes</taxon>
    </lineage>
</organism>
<sequence>MAESQVSKMNEVEKSNFFSVKAKILLIFLISFGIIIAIWVRTYSYFSKSMMQNTEKILTDTSKGLSNYLQTWVNFNFRQLKLLASTEEFENMNPAQQKKILEKIPEQYPWVYLAFTTDIQGNNIARSDNNPLKDYTDRKYVKEIREGKSKSWQRLIGKTSGKPALVLSVPIKRNNRKIGVLAVAMTLKEISQYVTKWSRGETGYAFLLDNKNYILAHKNPAFTSKMQQLPYKLKSKDEGNLSGFYQFTGKTGTHFVAKVEKTVFDWKLVVAQSSKEAYAQIVKVRNLMLIAVIVIILVVLPTIYLFTRALGNQIIKLSGIADSLSDGELDVENNIKTNDEIGLLANSMRRLQRSLKLAKDMLEK</sequence>
<dbReference type="GO" id="GO:0005886">
    <property type="term" value="C:plasma membrane"/>
    <property type="evidence" value="ECO:0007669"/>
    <property type="project" value="UniProtKB-SubCell"/>
</dbReference>
<accession>A0A5D0MYQ9</accession>
<evidence type="ECO:0000256" key="7">
    <source>
        <dbReference type="ARBA" id="ARBA00022692"/>
    </source>
</evidence>
<comment type="subcellular location">
    <subcellularLocation>
        <location evidence="2">Cell membrane</location>
        <topology evidence="2">Multi-pass membrane protein</topology>
    </subcellularLocation>
</comment>
<dbReference type="CDD" id="cd06225">
    <property type="entry name" value="HAMP"/>
    <property type="match status" value="1"/>
</dbReference>
<comment type="caution">
    <text evidence="13">The sequence shown here is derived from an EMBL/GenBank/DDBJ whole genome shotgun (WGS) entry which is preliminary data.</text>
</comment>
<feature type="transmembrane region" description="Helical" evidence="11">
    <location>
        <begin position="287"/>
        <end position="306"/>
    </location>
</feature>
<keyword evidence="4" id="KW-1003">Cell membrane</keyword>
<dbReference type="RefSeq" id="WP_303699890.1">
    <property type="nucleotide sequence ID" value="NZ_VSIV01000004.1"/>
</dbReference>
<feature type="domain" description="HAMP" evidence="12">
    <location>
        <begin position="308"/>
        <end position="360"/>
    </location>
</feature>
<feature type="transmembrane region" description="Helical" evidence="11">
    <location>
        <begin position="20"/>
        <end position="40"/>
    </location>
</feature>
<dbReference type="Gene3D" id="6.10.340.10">
    <property type="match status" value="1"/>
</dbReference>
<dbReference type="PANTHER" id="PTHR45528:SF10">
    <property type="entry name" value="METHYL-ACCEPTING CHEMOTAXIS PROTEIN"/>
    <property type="match status" value="1"/>
</dbReference>
<dbReference type="PROSITE" id="PS50885">
    <property type="entry name" value="HAMP"/>
    <property type="match status" value="1"/>
</dbReference>
<dbReference type="CDD" id="cd12912">
    <property type="entry name" value="PDC2_MCP_like"/>
    <property type="match status" value="1"/>
</dbReference>
<keyword evidence="10 11" id="KW-0472">Membrane</keyword>
<evidence type="ECO:0000259" key="12">
    <source>
        <dbReference type="PROSITE" id="PS50885"/>
    </source>
</evidence>
<evidence type="ECO:0000313" key="13">
    <source>
        <dbReference type="EMBL" id="TYB37317.1"/>
    </source>
</evidence>
<dbReference type="SUPFAM" id="SSF158472">
    <property type="entry name" value="HAMP domain-like"/>
    <property type="match status" value="1"/>
</dbReference>
<dbReference type="SUPFAM" id="SSF103190">
    <property type="entry name" value="Sensory domain-like"/>
    <property type="match status" value="1"/>
</dbReference>
<evidence type="ECO:0000256" key="3">
    <source>
        <dbReference type="ARBA" id="ARBA00012438"/>
    </source>
</evidence>
<dbReference type="Pfam" id="PF00672">
    <property type="entry name" value="HAMP"/>
    <property type="match status" value="1"/>
</dbReference>
<dbReference type="InterPro" id="IPR029151">
    <property type="entry name" value="Sensor-like_sf"/>
</dbReference>
<evidence type="ECO:0000256" key="4">
    <source>
        <dbReference type="ARBA" id="ARBA00022475"/>
    </source>
</evidence>
<evidence type="ECO:0000256" key="2">
    <source>
        <dbReference type="ARBA" id="ARBA00004651"/>
    </source>
</evidence>
<dbReference type="Proteomes" id="UP000323337">
    <property type="component" value="Unassembled WGS sequence"/>
</dbReference>
<reference evidence="13 14" key="1">
    <citation type="submission" date="2019-08" db="EMBL/GenBank/DDBJ databases">
        <title>Genomic characterization of a novel candidate phylum (ARYD3) from a high temperature, high salinity tertiary oil reservoir in north central Oklahoma, USA.</title>
        <authorList>
            <person name="Youssef N.H."/>
            <person name="Yadav A."/>
            <person name="Elshahed M.S."/>
        </authorList>
    </citation>
    <scope>NUCLEOTIDE SEQUENCE [LARGE SCALE GENOMIC DNA]</scope>
    <source>
        <strain evidence="13">ARYD1</strain>
    </source>
</reference>
<evidence type="ECO:0000256" key="9">
    <source>
        <dbReference type="ARBA" id="ARBA00022989"/>
    </source>
</evidence>
<dbReference type="InterPro" id="IPR003660">
    <property type="entry name" value="HAMP_dom"/>
</dbReference>
<keyword evidence="8" id="KW-0418">Kinase</keyword>
<dbReference type="EMBL" id="VSIV01000004">
    <property type="protein sequence ID" value="TYB37317.1"/>
    <property type="molecule type" value="Genomic_DNA"/>
</dbReference>
<dbReference type="CDD" id="cd12914">
    <property type="entry name" value="PDC1_DGC_like"/>
    <property type="match status" value="1"/>
</dbReference>
<dbReference type="Pfam" id="PF02743">
    <property type="entry name" value="dCache_1"/>
    <property type="match status" value="1"/>
</dbReference>
<dbReference type="InterPro" id="IPR050398">
    <property type="entry name" value="HssS/ArlS-like"/>
</dbReference>
<evidence type="ECO:0000256" key="8">
    <source>
        <dbReference type="ARBA" id="ARBA00022777"/>
    </source>
</evidence>
<evidence type="ECO:0000256" key="1">
    <source>
        <dbReference type="ARBA" id="ARBA00000085"/>
    </source>
</evidence>